<feature type="compositionally biased region" description="Basic and acidic residues" evidence="1">
    <location>
        <begin position="173"/>
        <end position="183"/>
    </location>
</feature>
<dbReference type="RefSeq" id="XP_031564370.1">
    <property type="nucleotide sequence ID" value="XM_031708510.1"/>
</dbReference>
<protein>
    <submittedName>
        <fullName evidence="4 5">Uncharacterized protein LOC116299799</fullName>
    </submittedName>
</protein>
<evidence type="ECO:0000313" key="5">
    <source>
        <dbReference type="RefSeq" id="XP_031564377.1"/>
    </source>
</evidence>
<dbReference type="GeneID" id="116299799"/>
<name>A0A6P8IEL6_ACTTE</name>
<keyword evidence="3" id="KW-1185">Reference proteome</keyword>
<feature type="region of interest" description="Disordered" evidence="1">
    <location>
        <begin position="40"/>
        <end position="61"/>
    </location>
</feature>
<evidence type="ECO:0000256" key="2">
    <source>
        <dbReference type="SAM" id="Phobius"/>
    </source>
</evidence>
<dbReference type="AlphaFoldDB" id="A0A6P8IEL6"/>
<dbReference type="RefSeq" id="XP_031564377.1">
    <property type="nucleotide sequence ID" value="XM_031708517.1"/>
</dbReference>
<dbReference type="Proteomes" id="UP000515163">
    <property type="component" value="Unplaced"/>
</dbReference>
<dbReference type="OrthoDB" id="5968947at2759"/>
<organism evidence="3 4">
    <name type="scientific">Actinia tenebrosa</name>
    <name type="common">Australian red waratah sea anemone</name>
    <dbReference type="NCBI Taxonomy" id="6105"/>
    <lineage>
        <taxon>Eukaryota</taxon>
        <taxon>Metazoa</taxon>
        <taxon>Cnidaria</taxon>
        <taxon>Anthozoa</taxon>
        <taxon>Hexacorallia</taxon>
        <taxon>Actiniaria</taxon>
        <taxon>Actiniidae</taxon>
        <taxon>Actinia</taxon>
    </lineage>
</organism>
<feature type="compositionally biased region" description="Basic residues" evidence="1">
    <location>
        <begin position="47"/>
        <end position="61"/>
    </location>
</feature>
<dbReference type="KEGG" id="aten:116299799"/>
<dbReference type="RefSeq" id="XP_031564385.1">
    <property type="nucleotide sequence ID" value="XM_031708525.1"/>
</dbReference>
<evidence type="ECO:0000313" key="7">
    <source>
        <dbReference type="RefSeq" id="XP_031564392.1"/>
    </source>
</evidence>
<evidence type="ECO:0000256" key="1">
    <source>
        <dbReference type="SAM" id="MobiDB-lite"/>
    </source>
</evidence>
<sequence>MFLFNLSSLEIGLLAGGGAVLLAVIVVLIVVLCRQCGNKGKSISKSPRNKRRLCKSGHHHHSTIDLPPLVCMEGTGCSRSNLMGMIENPLKSLNTDKESLAEGYAVSTLNGPEWKTFDTLGVPRSPREFMYYMRTLERSRANSTPAATKKENTAEKDAGVYDVKIFSSSYRESSSRNGKDQVKSSETSQQGRNTSGALRHPAYRELMQGNTFHVVCTTPCTDMSDSDSEPEFSSPKARLKFTTILEQQPGSTASALNVISRTELHPTYHESKHAIANLELV</sequence>
<feature type="compositionally biased region" description="Polar residues" evidence="1">
    <location>
        <begin position="184"/>
        <end position="196"/>
    </location>
</feature>
<reference evidence="4 5" key="1">
    <citation type="submission" date="2025-04" db="UniProtKB">
        <authorList>
            <consortium name="RefSeq"/>
        </authorList>
    </citation>
    <scope>IDENTIFICATION</scope>
    <source>
        <tissue evidence="4 5">Tentacle</tissue>
    </source>
</reference>
<feature type="transmembrane region" description="Helical" evidence="2">
    <location>
        <begin position="12"/>
        <end position="33"/>
    </location>
</feature>
<keyword evidence="2" id="KW-0472">Membrane</keyword>
<keyword evidence="2" id="KW-0812">Transmembrane</keyword>
<proteinExistence type="predicted"/>
<dbReference type="RefSeq" id="XP_031564392.1">
    <property type="nucleotide sequence ID" value="XM_031708532.1"/>
</dbReference>
<accession>A0A6P8IEL6</accession>
<keyword evidence="2" id="KW-1133">Transmembrane helix</keyword>
<evidence type="ECO:0000313" key="6">
    <source>
        <dbReference type="RefSeq" id="XP_031564385.1"/>
    </source>
</evidence>
<feature type="region of interest" description="Disordered" evidence="1">
    <location>
        <begin position="171"/>
        <end position="197"/>
    </location>
</feature>
<evidence type="ECO:0000313" key="4">
    <source>
        <dbReference type="RefSeq" id="XP_031564370.1"/>
    </source>
</evidence>
<gene>
    <name evidence="4 5 6 7" type="primary">LOC116299799</name>
</gene>
<evidence type="ECO:0000313" key="3">
    <source>
        <dbReference type="Proteomes" id="UP000515163"/>
    </source>
</evidence>